<dbReference type="GO" id="GO:0046556">
    <property type="term" value="F:alpha-L-arabinofuranosidase activity"/>
    <property type="evidence" value="ECO:0007669"/>
    <property type="project" value="InterPro"/>
</dbReference>
<dbReference type="InterPro" id="IPR036195">
    <property type="entry name" value="AbfB_ABD_sf"/>
</dbReference>
<dbReference type="GO" id="GO:0046373">
    <property type="term" value="P:L-arabinose metabolic process"/>
    <property type="evidence" value="ECO:0007669"/>
    <property type="project" value="InterPro"/>
</dbReference>
<name>A0A2P2MD55_RHIMU</name>
<dbReference type="PANTHER" id="PTHR31151:SF0">
    <property type="entry name" value="PROLINE-TRNA LIGASE (DUF1680)"/>
    <property type="match status" value="1"/>
</dbReference>
<reference evidence="1" key="1">
    <citation type="submission" date="2018-02" db="EMBL/GenBank/DDBJ databases">
        <title>Rhizophora mucronata_Transcriptome.</title>
        <authorList>
            <person name="Meera S.P."/>
            <person name="Sreeshan A."/>
            <person name="Augustine A."/>
        </authorList>
    </citation>
    <scope>NUCLEOTIDE SEQUENCE</scope>
    <source>
        <tissue evidence="1">Leaf</tissue>
    </source>
</reference>
<dbReference type="SUPFAM" id="SSF110221">
    <property type="entry name" value="AbfB domain"/>
    <property type="match status" value="1"/>
</dbReference>
<dbReference type="AlphaFoldDB" id="A0A2P2MD55"/>
<sequence>MEKFPKSGTDESVHATFRLISNNVSSFRDAIGKSVMLEPFDLPGTVLVQQGKEESLAIASSNSGDDSTFHLVSGLDGQDGTVSLESGSQKGCFVFSGGDDASRVKLSCKSSDTGFSKGASFVMNKGLSEYHPISFVAKGEERNFVLAPLFSLRDESYTVYFNIHA</sequence>
<dbReference type="PANTHER" id="PTHR31151">
    <property type="entry name" value="PROLINE-TRNA LIGASE (DUF1680)"/>
    <property type="match status" value="1"/>
</dbReference>
<dbReference type="Gene3D" id="2.80.10.50">
    <property type="match status" value="1"/>
</dbReference>
<accession>A0A2P2MD55</accession>
<proteinExistence type="predicted"/>
<protein>
    <submittedName>
        <fullName evidence="1">Uncharacterized protein LOC105648802</fullName>
    </submittedName>
</protein>
<evidence type="ECO:0000313" key="1">
    <source>
        <dbReference type="EMBL" id="MBX28127.1"/>
    </source>
</evidence>
<organism evidence="1">
    <name type="scientific">Rhizophora mucronata</name>
    <name type="common">Asiatic mangrove</name>
    <dbReference type="NCBI Taxonomy" id="61149"/>
    <lineage>
        <taxon>Eukaryota</taxon>
        <taxon>Viridiplantae</taxon>
        <taxon>Streptophyta</taxon>
        <taxon>Embryophyta</taxon>
        <taxon>Tracheophyta</taxon>
        <taxon>Spermatophyta</taxon>
        <taxon>Magnoliopsida</taxon>
        <taxon>eudicotyledons</taxon>
        <taxon>Gunneridae</taxon>
        <taxon>Pentapetalae</taxon>
        <taxon>rosids</taxon>
        <taxon>fabids</taxon>
        <taxon>Malpighiales</taxon>
        <taxon>Rhizophoraceae</taxon>
        <taxon>Rhizophora</taxon>
    </lineage>
</organism>
<dbReference type="EMBL" id="GGEC01047643">
    <property type="protein sequence ID" value="MBX28127.1"/>
    <property type="molecule type" value="Transcribed_RNA"/>
</dbReference>